<comment type="caution">
    <text evidence="1">The sequence shown here is derived from an EMBL/GenBank/DDBJ whole genome shotgun (WGS) entry which is preliminary data.</text>
</comment>
<keyword evidence="2" id="KW-1185">Reference proteome</keyword>
<proteinExistence type="predicted"/>
<reference evidence="1" key="1">
    <citation type="submission" date="2021-06" db="EMBL/GenBank/DDBJ databases">
        <authorList>
            <person name="Kallberg Y."/>
            <person name="Tangrot J."/>
            <person name="Rosling A."/>
        </authorList>
    </citation>
    <scope>NUCLEOTIDE SEQUENCE</scope>
    <source>
        <strain evidence="1">FL966</strain>
    </source>
</reference>
<evidence type="ECO:0000313" key="1">
    <source>
        <dbReference type="EMBL" id="CAG8703165.1"/>
    </source>
</evidence>
<accession>A0A9N9HS03</accession>
<protein>
    <submittedName>
        <fullName evidence="1">12387_t:CDS:1</fullName>
    </submittedName>
</protein>
<name>A0A9N9HS03_9GLOM</name>
<sequence>MSYVLEKWDDKSKSGETFNKFNYEDKELLETEGYHTEESLIEEGELYDNPWADAESPAIYLTVVEDTPTQDAGPPKSWEFFCQEKGLFVQDTKELEETSVLTHMIDTGDTKPIKQNLYHITPSEQEFVKKELKDMKERGLII</sequence>
<dbReference type="AlphaFoldDB" id="A0A9N9HS03"/>
<dbReference type="OrthoDB" id="2446015at2759"/>
<evidence type="ECO:0000313" key="2">
    <source>
        <dbReference type="Proteomes" id="UP000789759"/>
    </source>
</evidence>
<dbReference type="Proteomes" id="UP000789759">
    <property type="component" value="Unassembled WGS sequence"/>
</dbReference>
<organism evidence="1 2">
    <name type="scientific">Cetraspora pellucida</name>
    <dbReference type="NCBI Taxonomy" id="1433469"/>
    <lineage>
        <taxon>Eukaryota</taxon>
        <taxon>Fungi</taxon>
        <taxon>Fungi incertae sedis</taxon>
        <taxon>Mucoromycota</taxon>
        <taxon>Glomeromycotina</taxon>
        <taxon>Glomeromycetes</taxon>
        <taxon>Diversisporales</taxon>
        <taxon>Gigasporaceae</taxon>
        <taxon>Cetraspora</taxon>
    </lineage>
</organism>
<dbReference type="EMBL" id="CAJVQA010011000">
    <property type="protein sequence ID" value="CAG8703165.1"/>
    <property type="molecule type" value="Genomic_DNA"/>
</dbReference>
<gene>
    <name evidence="1" type="ORF">CPELLU_LOCUS11940</name>
</gene>